<evidence type="ECO:0000313" key="2">
    <source>
        <dbReference type="Proteomes" id="UP001500954"/>
    </source>
</evidence>
<protein>
    <recommendedName>
        <fullName evidence="3">Secreted protein</fullName>
    </recommendedName>
</protein>
<dbReference type="EMBL" id="BAABCY010000108">
    <property type="protein sequence ID" value="GAA3586114.1"/>
    <property type="molecule type" value="Genomic_DNA"/>
</dbReference>
<evidence type="ECO:0008006" key="3">
    <source>
        <dbReference type="Google" id="ProtNLM"/>
    </source>
</evidence>
<comment type="caution">
    <text evidence="1">The sequence shown here is derived from an EMBL/GenBank/DDBJ whole genome shotgun (WGS) entry which is preliminary data.</text>
</comment>
<organism evidence="1 2">
    <name type="scientific">Snuella lapsa</name>
    <dbReference type="NCBI Taxonomy" id="870481"/>
    <lineage>
        <taxon>Bacteria</taxon>
        <taxon>Pseudomonadati</taxon>
        <taxon>Bacteroidota</taxon>
        <taxon>Flavobacteriia</taxon>
        <taxon>Flavobacteriales</taxon>
        <taxon>Flavobacteriaceae</taxon>
        <taxon>Snuella</taxon>
    </lineage>
</organism>
<gene>
    <name evidence="1" type="ORF">GCM10022395_37500</name>
</gene>
<evidence type="ECO:0000313" key="1">
    <source>
        <dbReference type="EMBL" id="GAA3586114.1"/>
    </source>
</evidence>
<sequence length="233" mass="27346">MCGQNSMKIFFFFILLISTAKKPVEFDLGLPEIQAVCKVVLDDGKIIEGFITFGTGGYEYKYRPNGFCFVHDDGIKQLILYDFSFSLSNLDSYASHRNGTSKLFYIENISRRYHQEPNTEFDEEKNTLTITKTDVKKYKLLDQMTIYKKLPLDLLVGYSSDDQNGKTTIDVERIRSVELLKRPSEKLIEMIENARKRQSESEKSEEWVDYQAPVWYHEIITDQERINYLSRFF</sequence>
<keyword evidence="2" id="KW-1185">Reference proteome</keyword>
<accession>A0ABP6YPA0</accession>
<reference evidence="2" key="1">
    <citation type="journal article" date="2019" name="Int. J. Syst. Evol. Microbiol.">
        <title>The Global Catalogue of Microorganisms (GCM) 10K type strain sequencing project: providing services to taxonomists for standard genome sequencing and annotation.</title>
        <authorList>
            <consortium name="The Broad Institute Genomics Platform"/>
            <consortium name="The Broad Institute Genome Sequencing Center for Infectious Disease"/>
            <person name="Wu L."/>
            <person name="Ma J."/>
        </authorList>
    </citation>
    <scope>NUCLEOTIDE SEQUENCE [LARGE SCALE GENOMIC DNA]</scope>
    <source>
        <strain evidence="2">JCM 17111</strain>
    </source>
</reference>
<dbReference type="Proteomes" id="UP001500954">
    <property type="component" value="Unassembled WGS sequence"/>
</dbReference>
<proteinExistence type="predicted"/>
<name>A0ABP6YPA0_9FLAO</name>